<dbReference type="Proteomes" id="UP000838686">
    <property type="component" value="Unassembled WGS sequence"/>
</dbReference>
<reference evidence="1" key="1">
    <citation type="submission" date="2022-01" db="EMBL/GenBank/DDBJ databases">
        <authorList>
            <person name="Criscuolo A."/>
        </authorList>
    </citation>
    <scope>NUCLEOTIDE SEQUENCE</scope>
    <source>
        <strain evidence="1">CIP111893</strain>
    </source>
</reference>
<proteinExistence type="predicted"/>
<dbReference type="EMBL" id="CAKMMF010000014">
    <property type="protein sequence ID" value="CAH1208174.1"/>
    <property type="molecule type" value="Genomic_DNA"/>
</dbReference>
<gene>
    <name evidence="1" type="ORF">PAECIP111893_02852</name>
</gene>
<organism evidence="1 2">
    <name type="scientific">Paenibacillus plantiphilus</name>
    <dbReference type="NCBI Taxonomy" id="2905650"/>
    <lineage>
        <taxon>Bacteria</taxon>
        <taxon>Bacillati</taxon>
        <taxon>Bacillota</taxon>
        <taxon>Bacilli</taxon>
        <taxon>Bacillales</taxon>
        <taxon>Paenibacillaceae</taxon>
        <taxon>Paenibacillus</taxon>
    </lineage>
</organism>
<evidence type="ECO:0000313" key="2">
    <source>
        <dbReference type="Proteomes" id="UP000838686"/>
    </source>
</evidence>
<evidence type="ECO:0000313" key="1">
    <source>
        <dbReference type="EMBL" id="CAH1208174.1"/>
    </source>
</evidence>
<keyword evidence="2" id="KW-1185">Reference proteome</keyword>
<sequence>MLFLILFLYFYFAPRRPELYERARTAAESFMKEKYGKQMKADSVDYHSNENQSYYAVEMIPLDSEHEVSIAVNVALYKAGHNVLNADLDGDFLNYLIGEDMNARLHQLVKSEYHRFKSDVDIKFKFNGFSINDRAKLLNRENFGSYFFDITFYILQKGKTVDLDAESLTLLNIIAKLHKFGLKDYGLRVVVLNDSNKQYYSENSAEIEKLIAGRKADFSGFHFDSSQAEQIKTAEDIKRYFVERLGEGQS</sequence>
<protein>
    <submittedName>
        <fullName evidence="1">Uncharacterized protein</fullName>
    </submittedName>
</protein>
<name>A0ABM9CA27_9BACL</name>
<comment type="caution">
    <text evidence="1">The sequence shown here is derived from an EMBL/GenBank/DDBJ whole genome shotgun (WGS) entry which is preliminary data.</text>
</comment>
<accession>A0ABM9CA27</accession>